<dbReference type="EMBL" id="CANHGI010000003">
    <property type="protein sequence ID" value="CAI5446518.1"/>
    <property type="molecule type" value="Genomic_DNA"/>
</dbReference>
<dbReference type="AlphaFoldDB" id="A0A9P1ILD3"/>
<reference evidence="1" key="1">
    <citation type="submission" date="2022-11" db="EMBL/GenBank/DDBJ databases">
        <authorList>
            <person name="Kikuchi T."/>
        </authorList>
    </citation>
    <scope>NUCLEOTIDE SEQUENCE</scope>
    <source>
        <strain evidence="1">PS1010</strain>
    </source>
</reference>
<evidence type="ECO:0000313" key="2">
    <source>
        <dbReference type="Proteomes" id="UP001152747"/>
    </source>
</evidence>
<comment type="caution">
    <text evidence="1">The sequence shown here is derived from an EMBL/GenBank/DDBJ whole genome shotgun (WGS) entry which is preliminary data.</text>
</comment>
<evidence type="ECO:0000313" key="1">
    <source>
        <dbReference type="EMBL" id="CAI5446518.1"/>
    </source>
</evidence>
<proteinExistence type="predicted"/>
<gene>
    <name evidence="1" type="ORF">CAMP_LOCUS9155</name>
</gene>
<keyword evidence="2" id="KW-1185">Reference proteome</keyword>
<name>A0A9P1ILD3_9PELO</name>
<accession>A0A9P1ILD3</accession>
<organism evidence="1 2">
    <name type="scientific">Caenorhabditis angaria</name>
    <dbReference type="NCBI Taxonomy" id="860376"/>
    <lineage>
        <taxon>Eukaryota</taxon>
        <taxon>Metazoa</taxon>
        <taxon>Ecdysozoa</taxon>
        <taxon>Nematoda</taxon>
        <taxon>Chromadorea</taxon>
        <taxon>Rhabditida</taxon>
        <taxon>Rhabditina</taxon>
        <taxon>Rhabditomorpha</taxon>
        <taxon>Rhabditoidea</taxon>
        <taxon>Rhabditidae</taxon>
        <taxon>Peloderinae</taxon>
        <taxon>Caenorhabditis</taxon>
    </lineage>
</organism>
<dbReference type="Proteomes" id="UP001152747">
    <property type="component" value="Unassembled WGS sequence"/>
</dbReference>
<protein>
    <submittedName>
        <fullName evidence="1">Uncharacterized protein</fullName>
    </submittedName>
</protein>
<sequence length="235" mass="25510">MVIGGHGDSAPIMVNWCDWCSWRNFNHLWNWRMVDGRIGEWCNSPIGVVGAISPIGVVGAISPIGVVGAISPIGVVGAISPIGVVGAISPIGAIGAPMTKYTNHTNWRIPPSPFANSTIHQFNKFHQWLKLRQLHQSHQFTIIGAIGVIGALSPCPPITIQSPSNIHHLSQHLNHITKPLLTMSKLTIGVESSRKNHSTRLESFSNRLTFSTKRLESLVESKTAVLSTPSRLEST</sequence>